<name>J3TRL7_MYCGL</name>
<sequence length="472" mass="54766">MITNKQGLFVYNKNNQHEIMKTLKEILQSQKAFFDSNVTKDYQFRLENLKKLREIIDIYENDFYEALKKDFNKSAYETYISEFVLIKKELNYAIRHLKKWMKPIRAPRNTFQFFAKVSYRYQPYGNTLIVAPWNYPLLLIFNPLVAAIAAGNTAIIKLSEFVPHTSKLMLEIFNKYFDEKYIYFIDNNKHSIEEMMSLKYDHIFFTGSSNVGKKVMQQAATHLTPVTLELGGKSPCIVDTNTDLEKAVKSFLFGKILNAGQTCIAPDYLIVHSYLYDAFIKELIKQIDDLNLNKSNMTHIINDQHLKRLEALLAKTPKEKIVYQKNNQGNYFHPVIIGDVTFNDEIMQEEIFGPVIPVMKYENLEHLLKELKNKERPLALYMFSNDKVITDKVFSTLEFGGGAINDTIIHIANSHTPFGGVGNSGMGNYHGYFGFKTFSYAKTILTKAGFDNNLRYRPYTEDKFRAIKKIFK</sequence>
<evidence type="ECO:0000256" key="2">
    <source>
        <dbReference type="ARBA" id="ARBA00023002"/>
    </source>
</evidence>
<dbReference type="PANTHER" id="PTHR43570:SF16">
    <property type="entry name" value="ALDEHYDE DEHYDROGENASE TYPE III, ISOFORM Q"/>
    <property type="match status" value="1"/>
</dbReference>
<dbReference type="FunFam" id="3.40.605.10:FF:000004">
    <property type="entry name" value="Aldehyde dehydrogenase"/>
    <property type="match status" value="1"/>
</dbReference>
<organism evidence="8 9">
    <name type="scientific">Mycoplasmoides gallisepticum WI01_2001.043-13-2P</name>
    <dbReference type="NCBI Taxonomy" id="1159201"/>
    <lineage>
        <taxon>Bacteria</taxon>
        <taxon>Bacillati</taxon>
        <taxon>Mycoplasmatota</taxon>
        <taxon>Mycoplasmoidales</taxon>
        <taxon>Mycoplasmoidaceae</taxon>
        <taxon>Mycoplasmoides</taxon>
    </lineage>
</organism>
<evidence type="ECO:0000259" key="7">
    <source>
        <dbReference type="Pfam" id="PF00171"/>
    </source>
</evidence>
<evidence type="ECO:0000313" key="8">
    <source>
        <dbReference type="EMBL" id="AFP79317.1"/>
    </source>
</evidence>
<dbReference type="InterPro" id="IPR015590">
    <property type="entry name" value="Aldehyde_DH_dom"/>
</dbReference>
<feature type="active site" evidence="4">
    <location>
        <position position="263"/>
    </location>
</feature>
<dbReference type="Proteomes" id="UP000003940">
    <property type="component" value="Chromosome"/>
</dbReference>
<dbReference type="SUPFAM" id="SSF53720">
    <property type="entry name" value="ALDH-like"/>
    <property type="match status" value="1"/>
</dbReference>
<proteinExistence type="inferred from homology"/>
<dbReference type="EMBL" id="CP003510">
    <property type="protein sequence ID" value="AFP79317.1"/>
    <property type="molecule type" value="Genomic_DNA"/>
</dbReference>
<dbReference type="PIRSF" id="PIRSF036492">
    <property type="entry name" value="ALDH"/>
    <property type="match status" value="1"/>
</dbReference>
<dbReference type="GO" id="GO:0004029">
    <property type="term" value="F:aldehyde dehydrogenase (NAD+) activity"/>
    <property type="evidence" value="ECO:0007669"/>
    <property type="project" value="TreeGrafter"/>
</dbReference>
<evidence type="ECO:0000313" key="9">
    <source>
        <dbReference type="Proteomes" id="UP000003940"/>
    </source>
</evidence>
<evidence type="ECO:0000256" key="4">
    <source>
        <dbReference type="PIRSR" id="PIRSR036492-1"/>
    </source>
</evidence>
<evidence type="ECO:0000256" key="6">
    <source>
        <dbReference type="RuleBase" id="RU003345"/>
    </source>
</evidence>
<dbReference type="GO" id="GO:0006081">
    <property type="term" value="P:aldehyde metabolic process"/>
    <property type="evidence" value="ECO:0007669"/>
    <property type="project" value="InterPro"/>
</dbReference>
<evidence type="ECO:0000256" key="5">
    <source>
        <dbReference type="PROSITE-ProRule" id="PRU10007"/>
    </source>
</evidence>
<dbReference type="PROSITE" id="PS00687">
    <property type="entry name" value="ALDEHYDE_DEHYDR_GLU"/>
    <property type="match status" value="1"/>
</dbReference>
<dbReference type="AlphaFoldDB" id="J3TRL7"/>
<reference evidence="8 9" key="1">
    <citation type="journal article" date="2012" name="Microbiology">
        <title>Extensive variation in surface lipoprotein gene content and genomic changes associated with virulence during evolution of a novel North American house finch epizootic strain of Mycoplasma gallisepticum.</title>
        <authorList>
            <person name="Tulman E.R."/>
            <person name="Liao X."/>
            <person name="Szczepanek S.M."/>
            <person name="Ley D.H."/>
            <person name="Kutish G.F."/>
            <person name="Geary S.J."/>
        </authorList>
    </citation>
    <scope>NUCLEOTIDE SEQUENCE [LARGE SCALE GENOMIC DNA]</scope>
    <source>
        <strain evidence="9">House finch-associated</strain>
    </source>
</reference>
<accession>J3TRL7</accession>
<dbReference type="InterPro" id="IPR016161">
    <property type="entry name" value="Ald_DH/histidinol_DH"/>
</dbReference>
<evidence type="ECO:0000256" key="3">
    <source>
        <dbReference type="PIRNR" id="PIRNR036492"/>
    </source>
</evidence>
<feature type="domain" description="Aldehyde dehydrogenase" evidence="7">
    <location>
        <begin position="30"/>
        <end position="444"/>
    </location>
</feature>
<dbReference type="HOGENOM" id="CLU_005391_3_1_14"/>
<dbReference type="Gene3D" id="3.40.605.10">
    <property type="entry name" value="Aldehyde Dehydrogenase, Chain A, domain 1"/>
    <property type="match status" value="1"/>
</dbReference>
<keyword evidence="2 3" id="KW-0560">Oxidoreductase</keyword>
<dbReference type="RefSeq" id="WP_014886304.1">
    <property type="nucleotide sequence ID" value="NC_018410.1"/>
</dbReference>
<protein>
    <recommendedName>
        <fullName evidence="3">Aldehyde dehydrogenase</fullName>
    </recommendedName>
</protein>
<comment type="similarity">
    <text evidence="1 3 6">Belongs to the aldehyde dehydrogenase family.</text>
</comment>
<dbReference type="InterPro" id="IPR012394">
    <property type="entry name" value="Aldehyde_DH_NAD(P)"/>
</dbReference>
<dbReference type="GO" id="GO:0005737">
    <property type="term" value="C:cytoplasm"/>
    <property type="evidence" value="ECO:0007669"/>
    <property type="project" value="TreeGrafter"/>
</dbReference>
<dbReference type="PANTHER" id="PTHR43570">
    <property type="entry name" value="ALDEHYDE DEHYDROGENASE"/>
    <property type="match status" value="1"/>
</dbReference>
<dbReference type="InterPro" id="IPR016162">
    <property type="entry name" value="Ald_DH_N"/>
</dbReference>
<gene>
    <name evidence="8" type="ORF">HFMG01WIA_5362</name>
</gene>
<dbReference type="Gene3D" id="3.40.309.10">
    <property type="entry name" value="Aldehyde Dehydrogenase, Chain A, domain 2"/>
    <property type="match status" value="1"/>
</dbReference>
<dbReference type="Pfam" id="PF00171">
    <property type="entry name" value="Aldedh"/>
    <property type="match status" value="1"/>
</dbReference>
<dbReference type="InterPro" id="IPR016163">
    <property type="entry name" value="Ald_DH_C"/>
</dbReference>
<evidence type="ECO:0000256" key="1">
    <source>
        <dbReference type="ARBA" id="ARBA00009986"/>
    </source>
</evidence>
<dbReference type="InterPro" id="IPR029510">
    <property type="entry name" value="Ald_DH_CS_GLU"/>
</dbReference>
<feature type="active site" evidence="4 5">
    <location>
        <position position="229"/>
    </location>
</feature>
<dbReference type="PATRIC" id="fig|1159201.4.peg.1473"/>
<dbReference type="KEGG" id="mgw:HFMG01WIA_5362"/>